<keyword evidence="1" id="KW-0472">Membrane</keyword>
<gene>
    <name evidence="2" type="ORF">IF651_12080</name>
</gene>
<protein>
    <submittedName>
        <fullName evidence="2">DUF4012 domain-containing protein</fullName>
    </submittedName>
</protein>
<evidence type="ECO:0000256" key="1">
    <source>
        <dbReference type="SAM" id="Phobius"/>
    </source>
</evidence>
<reference evidence="2" key="2">
    <citation type="submission" date="2020-09" db="EMBL/GenBank/DDBJ databases">
        <authorList>
            <person name="Yu Y."/>
        </authorList>
    </citation>
    <scope>NUCLEOTIDE SEQUENCE</scope>
    <source>
        <strain evidence="2">KCTC 49039</strain>
    </source>
</reference>
<keyword evidence="1" id="KW-1133">Transmembrane helix</keyword>
<evidence type="ECO:0000313" key="3">
    <source>
        <dbReference type="Proteomes" id="UP000610846"/>
    </source>
</evidence>
<organism evidence="2 3">
    <name type="scientific">Cellulosimicrobium arenosum</name>
    <dbReference type="NCBI Taxonomy" id="2708133"/>
    <lineage>
        <taxon>Bacteria</taxon>
        <taxon>Bacillati</taxon>
        <taxon>Actinomycetota</taxon>
        <taxon>Actinomycetes</taxon>
        <taxon>Micrococcales</taxon>
        <taxon>Promicromonosporaceae</taxon>
        <taxon>Cellulosimicrobium</taxon>
    </lineage>
</organism>
<dbReference type="AlphaFoldDB" id="A0A927J0T0"/>
<dbReference type="InterPro" id="IPR025101">
    <property type="entry name" value="DUF4012"/>
</dbReference>
<keyword evidence="3" id="KW-1185">Reference proteome</keyword>
<dbReference type="EMBL" id="JACYHB010000009">
    <property type="protein sequence ID" value="MBD8079794.1"/>
    <property type="molecule type" value="Genomic_DNA"/>
</dbReference>
<keyword evidence="1" id="KW-0812">Transmembrane</keyword>
<proteinExistence type="predicted"/>
<dbReference type="Pfam" id="PF13196">
    <property type="entry name" value="DUF4012"/>
    <property type="match status" value="1"/>
</dbReference>
<comment type="caution">
    <text evidence="2">The sequence shown here is derived from an EMBL/GenBank/DDBJ whole genome shotgun (WGS) entry which is preliminary data.</text>
</comment>
<dbReference type="RefSeq" id="WP_191829371.1">
    <property type="nucleotide sequence ID" value="NZ_JACYHB010000009.1"/>
</dbReference>
<name>A0A927J0T0_9MICO</name>
<accession>A0A927J0T0</accession>
<evidence type="ECO:0000313" key="2">
    <source>
        <dbReference type="EMBL" id="MBD8079794.1"/>
    </source>
</evidence>
<feature type="transmembrane region" description="Helical" evidence="1">
    <location>
        <begin position="17"/>
        <end position="37"/>
    </location>
</feature>
<dbReference type="Proteomes" id="UP000610846">
    <property type="component" value="Unassembled WGS sequence"/>
</dbReference>
<sequence>MSTTTSGTGRARRRHRWVGWTVLALVVAALVAVGLFARDALTARAALTEALTEVPAAQDAASTGDLETATAVLDRVQGHTATARSSTDGPLWALAAHAPLVGADVHAVAVASATADDLAAVVLPSLAEVAGVVGGGALTLTPDGVDLAPLEDAAPVMADAASTFDAIDARLATVEPADLHAETAAPFAQLVAATDELRPTVRTADRVTSLGPVMLGADGPRRYLVLAQNNAELRATGGIPGALALVTVDDGKVTLERQVPTGEIPIFDAPVLPLDPGVEQLYTDRVGRFLQDTTLTPDFPTAAALTAEMWLRSQDEAVDGVVATDPVALSYLLEATGPIEVDGRTVDSENVVRTLLSDVYADYGGGDASDAFFAAVSAQVMSTFLAGDVDLGVASDALVRSADEHRLLVWSAHPDEQERLTGTVVAGDIETADRARDSIGVFFNDGTGGKMSYYLDHEITLTESTCTAAGRVDTFTVALASTAPDDAADLPWYVTGGGADRVAPGVTRTFVVLYAPHGGWLTDIQVGEEPAPAQPAMIAGRAARSVMQDLAPGESVALTFSTVTPARTSPVLGTGDGQVDVWSTPTARAGGLRTLDVAPCG</sequence>
<reference evidence="2" key="1">
    <citation type="journal article" date="2018" name="Curr. Microbiol.">
        <title>Cellulosimicrobium arenosum sp. nov., Isolated from Marine Sediment Sand.</title>
        <authorList>
            <person name="Oh M."/>
            <person name="Kim J.H."/>
            <person name="Yoon J.H."/>
            <person name="Schumann P."/>
            <person name="Kim W."/>
        </authorList>
    </citation>
    <scope>NUCLEOTIDE SEQUENCE</scope>
    <source>
        <strain evidence="2">KCTC 49039</strain>
    </source>
</reference>